<evidence type="ECO:0000313" key="3">
    <source>
        <dbReference type="EMBL" id="MBB6479242.1"/>
    </source>
</evidence>
<dbReference type="GO" id="GO:0005886">
    <property type="term" value="C:plasma membrane"/>
    <property type="evidence" value="ECO:0007669"/>
    <property type="project" value="TreeGrafter"/>
</dbReference>
<dbReference type="RefSeq" id="WP_184744244.1">
    <property type="nucleotide sequence ID" value="NZ_JACHGJ010000001.1"/>
</dbReference>
<evidence type="ECO:0000256" key="1">
    <source>
        <dbReference type="SAM" id="Coils"/>
    </source>
</evidence>
<accession>A0A841R9W4</accession>
<keyword evidence="2" id="KW-0472">Membrane</keyword>
<dbReference type="AlphaFoldDB" id="A0A841R9W4"/>
<evidence type="ECO:0000256" key="2">
    <source>
        <dbReference type="SAM" id="Phobius"/>
    </source>
</evidence>
<name>A0A841R9W4_9SPIO</name>
<keyword evidence="2" id="KW-1133">Transmembrane helix</keyword>
<feature type="transmembrane region" description="Helical" evidence="2">
    <location>
        <begin position="365"/>
        <end position="385"/>
    </location>
</feature>
<comment type="caution">
    <text evidence="3">The sequence shown here is derived from an EMBL/GenBank/DDBJ whole genome shotgun (WGS) entry which is preliminary data.</text>
</comment>
<sequence>MEQPQVIENPEEKTFIQTILKYVMLLLKYKVLIITGTSVAAVAVVAFAMVSLKLPAEVSPMPNVYQASGVVLFQEGGSEINMSAMLSAFGIDSSGAGSSPSQLAMHIINSRSFIDEVIDHFGMIEKYNIEENIKNRSRTIFRNSSQNTFYDDSGALVISYSATDPFFASEVVNYEIELLEQWFLEQNISVRSNELSLMEEKLEELSQDIKNVEADIETFQLEHGVLDIREIAEAQSTMLTDLRTSLNQIELQIRSYSEYSTIEDPALTSLKNQRDNVITQIRRIESGYTSSDGRTMPSLAELPQLSLTFSHLTAELELKTQLYQTLSERYEVTKLVAADAGAFTVLEYAEVPEEKIGPSRGKMCIQVTAGAFIAMIALALIIEYLKKIINDPKNRKILTGEA</sequence>
<protein>
    <submittedName>
        <fullName evidence="3">Uncharacterized protein involved in exopolysaccharide biosynthesis</fullName>
    </submittedName>
</protein>
<dbReference type="Proteomes" id="UP000587760">
    <property type="component" value="Unassembled WGS sequence"/>
</dbReference>
<feature type="coiled-coil region" evidence="1">
    <location>
        <begin position="188"/>
        <end position="222"/>
    </location>
</feature>
<dbReference type="PANTHER" id="PTHR32309">
    <property type="entry name" value="TYROSINE-PROTEIN KINASE"/>
    <property type="match status" value="1"/>
</dbReference>
<keyword evidence="2" id="KW-0812">Transmembrane</keyword>
<evidence type="ECO:0000313" key="4">
    <source>
        <dbReference type="Proteomes" id="UP000587760"/>
    </source>
</evidence>
<proteinExistence type="predicted"/>
<dbReference type="GO" id="GO:0004713">
    <property type="term" value="F:protein tyrosine kinase activity"/>
    <property type="evidence" value="ECO:0007669"/>
    <property type="project" value="TreeGrafter"/>
</dbReference>
<dbReference type="PANTHER" id="PTHR32309:SF13">
    <property type="entry name" value="FERRIC ENTEROBACTIN TRANSPORT PROTEIN FEPE"/>
    <property type="match status" value="1"/>
</dbReference>
<organism evidence="3 4">
    <name type="scientific">Spirochaeta isovalerica</name>
    <dbReference type="NCBI Taxonomy" id="150"/>
    <lineage>
        <taxon>Bacteria</taxon>
        <taxon>Pseudomonadati</taxon>
        <taxon>Spirochaetota</taxon>
        <taxon>Spirochaetia</taxon>
        <taxon>Spirochaetales</taxon>
        <taxon>Spirochaetaceae</taxon>
        <taxon>Spirochaeta</taxon>
    </lineage>
</organism>
<reference evidence="3 4" key="1">
    <citation type="submission" date="2020-08" db="EMBL/GenBank/DDBJ databases">
        <title>Genomic Encyclopedia of Type Strains, Phase IV (KMG-IV): sequencing the most valuable type-strain genomes for metagenomic binning, comparative biology and taxonomic classification.</title>
        <authorList>
            <person name="Goeker M."/>
        </authorList>
    </citation>
    <scope>NUCLEOTIDE SEQUENCE [LARGE SCALE GENOMIC DNA]</scope>
    <source>
        <strain evidence="3 4">DSM 2461</strain>
    </source>
</reference>
<dbReference type="EMBL" id="JACHGJ010000001">
    <property type="protein sequence ID" value="MBB6479242.1"/>
    <property type="molecule type" value="Genomic_DNA"/>
</dbReference>
<feature type="transmembrane region" description="Helical" evidence="2">
    <location>
        <begin position="31"/>
        <end position="52"/>
    </location>
</feature>
<keyword evidence="1" id="KW-0175">Coiled coil</keyword>
<gene>
    <name evidence="3" type="ORF">HNR50_000875</name>
</gene>
<dbReference type="InterPro" id="IPR050445">
    <property type="entry name" value="Bact_polysacc_biosynth/exp"/>
</dbReference>
<keyword evidence="4" id="KW-1185">Reference proteome</keyword>